<feature type="transmembrane region" description="Helical" evidence="6">
    <location>
        <begin position="212"/>
        <end position="235"/>
    </location>
</feature>
<evidence type="ECO:0000256" key="4">
    <source>
        <dbReference type="ARBA" id="ARBA00022989"/>
    </source>
</evidence>
<dbReference type="OrthoDB" id="7065924at2"/>
<accession>A0A1Q9HKS9</accession>
<feature type="transmembrane region" description="Helical" evidence="6">
    <location>
        <begin position="160"/>
        <end position="177"/>
    </location>
</feature>
<sequence>MDKSQVRFTIFGCVAILFWSCLLASARLVTEHLGPVGGSAMLYSVASILLMIVVGIPKPSLFSVRYLIIGGALFVAYEMLLALSLGYSNNRAQAIEVSIVNYLWPALTVLFAVMTSSQRPNKLLYPAIMMAFVGVAITVSGDQGFSIQQLINNVGDNPKVYLMALTGAVLWAFYCNLTRRQQSKHNAITLFFIATAVSLWIKYAFSNEPPMVFSWTASLTLFATAFLMAGGYGLWNIAIIGGNMVFLATLSNFTPVLSALFSSLILGVSLSHNFWYGVIMVTLGSLICWYVTREKVAKHAVQTSL</sequence>
<proteinExistence type="inferred from homology"/>
<dbReference type="InterPro" id="IPR000620">
    <property type="entry name" value="EamA_dom"/>
</dbReference>
<dbReference type="AlphaFoldDB" id="A0A1Q9HKS9"/>
<feature type="domain" description="EamA" evidence="7">
    <location>
        <begin position="10"/>
        <end position="139"/>
    </location>
</feature>
<evidence type="ECO:0000256" key="6">
    <source>
        <dbReference type="SAM" id="Phobius"/>
    </source>
</evidence>
<evidence type="ECO:0000259" key="7">
    <source>
        <dbReference type="Pfam" id="PF00892"/>
    </source>
</evidence>
<dbReference type="PANTHER" id="PTHR32322">
    <property type="entry name" value="INNER MEMBRANE TRANSPORTER"/>
    <property type="match status" value="1"/>
</dbReference>
<dbReference type="Pfam" id="PF00892">
    <property type="entry name" value="EamA"/>
    <property type="match status" value="2"/>
</dbReference>
<gene>
    <name evidence="8" type="ORF">BIY22_19125</name>
</gene>
<feature type="transmembrane region" description="Helical" evidence="6">
    <location>
        <begin position="247"/>
        <end position="268"/>
    </location>
</feature>
<keyword evidence="5 6" id="KW-0472">Membrane</keyword>
<dbReference type="RefSeq" id="WP_075707332.1">
    <property type="nucleotide sequence ID" value="NZ_MJMJ01000011.1"/>
</dbReference>
<dbReference type="SUPFAM" id="SSF103481">
    <property type="entry name" value="Multidrug resistance efflux transporter EmrE"/>
    <property type="match status" value="2"/>
</dbReference>
<feature type="transmembrane region" description="Helical" evidence="6">
    <location>
        <begin position="123"/>
        <end position="140"/>
    </location>
</feature>
<evidence type="ECO:0000256" key="3">
    <source>
        <dbReference type="ARBA" id="ARBA00022692"/>
    </source>
</evidence>
<dbReference type="Proteomes" id="UP000186313">
    <property type="component" value="Unassembled WGS sequence"/>
</dbReference>
<protein>
    <submittedName>
        <fullName evidence="8">Aromatic amino acid transporter</fullName>
    </submittedName>
</protein>
<comment type="similarity">
    <text evidence="2">Belongs to the EamA transporter family.</text>
</comment>
<evidence type="ECO:0000256" key="2">
    <source>
        <dbReference type="ARBA" id="ARBA00007362"/>
    </source>
</evidence>
<feature type="transmembrane region" description="Helical" evidence="6">
    <location>
        <begin position="189"/>
        <end position="206"/>
    </location>
</feature>
<dbReference type="GO" id="GO:0016020">
    <property type="term" value="C:membrane"/>
    <property type="evidence" value="ECO:0007669"/>
    <property type="project" value="UniProtKB-SubCell"/>
</dbReference>
<evidence type="ECO:0000256" key="1">
    <source>
        <dbReference type="ARBA" id="ARBA00004141"/>
    </source>
</evidence>
<feature type="transmembrane region" description="Helical" evidence="6">
    <location>
        <begin position="66"/>
        <end position="87"/>
    </location>
</feature>
<dbReference type="STRING" id="1381081.BIY22_19125"/>
<keyword evidence="3 6" id="KW-0812">Transmembrane</keyword>
<dbReference type="NCBIfam" id="NF008676">
    <property type="entry name" value="PRK11689.1"/>
    <property type="match status" value="1"/>
</dbReference>
<evidence type="ECO:0000256" key="5">
    <source>
        <dbReference type="ARBA" id="ARBA00023136"/>
    </source>
</evidence>
<organism evidence="8 9">
    <name type="scientific">Vibrio panuliri</name>
    <dbReference type="NCBI Taxonomy" id="1381081"/>
    <lineage>
        <taxon>Bacteria</taxon>
        <taxon>Pseudomonadati</taxon>
        <taxon>Pseudomonadota</taxon>
        <taxon>Gammaproteobacteria</taxon>
        <taxon>Vibrionales</taxon>
        <taxon>Vibrionaceae</taxon>
        <taxon>Vibrio</taxon>
    </lineage>
</organism>
<name>A0A1Q9HKS9_9VIBR</name>
<feature type="transmembrane region" description="Helical" evidence="6">
    <location>
        <begin position="36"/>
        <end position="54"/>
    </location>
</feature>
<comment type="caution">
    <text evidence="8">The sequence shown here is derived from an EMBL/GenBank/DDBJ whole genome shotgun (WGS) entry which is preliminary data.</text>
</comment>
<dbReference type="InterPro" id="IPR050638">
    <property type="entry name" value="AA-Vitamin_Transporters"/>
</dbReference>
<dbReference type="InterPro" id="IPR037185">
    <property type="entry name" value="EmrE-like"/>
</dbReference>
<feature type="transmembrane region" description="Helical" evidence="6">
    <location>
        <begin position="274"/>
        <end position="292"/>
    </location>
</feature>
<evidence type="ECO:0000313" key="8">
    <source>
        <dbReference type="EMBL" id="OLQ91010.1"/>
    </source>
</evidence>
<keyword evidence="4 6" id="KW-1133">Transmembrane helix</keyword>
<reference evidence="8 9" key="1">
    <citation type="submission" date="2016-09" db="EMBL/GenBank/DDBJ databases">
        <title>Genomic Taxonomy of the Vibrionaceae.</title>
        <authorList>
            <person name="Gonzalez-Castillo A."/>
            <person name="Gomez-Gil B."/>
            <person name="Enciso-Ibarra K."/>
        </authorList>
    </citation>
    <scope>NUCLEOTIDE SEQUENCE [LARGE SCALE GENOMIC DNA]</scope>
    <source>
        <strain evidence="8 9">CAIM 703</strain>
    </source>
</reference>
<feature type="domain" description="EamA" evidence="7">
    <location>
        <begin position="160"/>
        <end position="287"/>
    </location>
</feature>
<feature type="transmembrane region" description="Helical" evidence="6">
    <location>
        <begin position="99"/>
        <end position="116"/>
    </location>
</feature>
<evidence type="ECO:0000313" key="9">
    <source>
        <dbReference type="Proteomes" id="UP000186313"/>
    </source>
</evidence>
<dbReference type="EMBL" id="MJMJ01000011">
    <property type="protein sequence ID" value="OLQ91010.1"/>
    <property type="molecule type" value="Genomic_DNA"/>
</dbReference>
<dbReference type="PANTHER" id="PTHR32322:SF2">
    <property type="entry name" value="EAMA DOMAIN-CONTAINING PROTEIN"/>
    <property type="match status" value="1"/>
</dbReference>
<comment type="subcellular location">
    <subcellularLocation>
        <location evidence="1">Membrane</location>
        <topology evidence="1">Multi-pass membrane protein</topology>
    </subcellularLocation>
</comment>